<reference evidence="1" key="1">
    <citation type="submission" date="2022-04" db="EMBL/GenBank/DDBJ databases">
        <title>Genome of the entomopathogenic fungus Entomophthora muscae.</title>
        <authorList>
            <person name="Elya C."/>
            <person name="Lovett B.R."/>
            <person name="Lee E."/>
            <person name="Macias A.M."/>
            <person name="Hajek A.E."/>
            <person name="De Bivort B.L."/>
            <person name="Kasson M.T."/>
            <person name="De Fine Licht H.H."/>
            <person name="Stajich J.E."/>
        </authorList>
    </citation>
    <scope>NUCLEOTIDE SEQUENCE</scope>
    <source>
        <strain evidence="1">Berkeley</strain>
    </source>
</reference>
<protein>
    <submittedName>
        <fullName evidence="1">Uncharacterized protein</fullName>
    </submittedName>
</protein>
<proteinExistence type="predicted"/>
<organism evidence="1 2">
    <name type="scientific">Entomophthora muscae</name>
    <dbReference type="NCBI Taxonomy" id="34485"/>
    <lineage>
        <taxon>Eukaryota</taxon>
        <taxon>Fungi</taxon>
        <taxon>Fungi incertae sedis</taxon>
        <taxon>Zoopagomycota</taxon>
        <taxon>Entomophthoromycotina</taxon>
        <taxon>Entomophthoromycetes</taxon>
        <taxon>Entomophthorales</taxon>
        <taxon>Entomophthoraceae</taxon>
        <taxon>Entomophthora</taxon>
    </lineage>
</organism>
<dbReference type="Proteomes" id="UP001165960">
    <property type="component" value="Unassembled WGS sequence"/>
</dbReference>
<name>A0ACC2TD18_9FUNG</name>
<accession>A0ACC2TD18</accession>
<evidence type="ECO:0000313" key="2">
    <source>
        <dbReference type="Proteomes" id="UP001165960"/>
    </source>
</evidence>
<sequence>MEVPLPHKPDCLHPTPGLTPPTATQYTGIAYITLAGLVNTTVPAAGPWSLHPSYDGLYPLPSRASWQMRLTVFSLGRGTLTVWDFLDLDFV</sequence>
<evidence type="ECO:0000313" key="1">
    <source>
        <dbReference type="EMBL" id="KAJ9072336.1"/>
    </source>
</evidence>
<gene>
    <name evidence="1" type="ORF">DSO57_1028544</name>
</gene>
<keyword evidence="2" id="KW-1185">Reference proteome</keyword>
<dbReference type="EMBL" id="QTSX02003022">
    <property type="protein sequence ID" value="KAJ9072336.1"/>
    <property type="molecule type" value="Genomic_DNA"/>
</dbReference>
<comment type="caution">
    <text evidence="1">The sequence shown here is derived from an EMBL/GenBank/DDBJ whole genome shotgun (WGS) entry which is preliminary data.</text>
</comment>